<dbReference type="InterPro" id="IPR003717">
    <property type="entry name" value="RecO"/>
</dbReference>
<proteinExistence type="inferred from homology"/>
<dbReference type="SUPFAM" id="SSF50249">
    <property type="entry name" value="Nucleic acid-binding proteins"/>
    <property type="match status" value="1"/>
</dbReference>
<dbReference type="RefSeq" id="WP_074461671.1">
    <property type="nucleotide sequence ID" value="NZ_FMUR01000005.1"/>
</dbReference>
<dbReference type="EMBL" id="FMUR01000005">
    <property type="protein sequence ID" value="SCX96434.1"/>
    <property type="molecule type" value="Genomic_DNA"/>
</dbReference>
<dbReference type="GO" id="GO:0043590">
    <property type="term" value="C:bacterial nucleoid"/>
    <property type="evidence" value="ECO:0007669"/>
    <property type="project" value="TreeGrafter"/>
</dbReference>
<reference evidence="7" key="1">
    <citation type="submission" date="2016-10" db="EMBL/GenBank/DDBJ databases">
        <authorList>
            <person name="Varghese N."/>
            <person name="Submissions S."/>
        </authorList>
    </citation>
    <scope>NUCLEOTIDE SEQUENCE [LARGE SCALE GENOMIC DNA]</scope>
    <source>
        <strain evidence="7">XBD2006</strain>
    </source>
</reference>
<dbReference type="OrthoDB" id="9797083at2"/>
<comment type="similarity">
    <text evidence="4">Belongs to the RecO family.</text>
</comment>
<organism evidence="6 7">
    <name type="scientific">Butyrivibrio hungatei</name>
    <dbReference type="NCBI Taxonomy" id="185008"/>
    <lineage>
        <taxon>Bacteria</taxon>
        <taxon>Bacillati</taxon>
        <taxon>Bacillota</taxon>
        <taxon>Clostridia</taxon>
        <taxon>Lachnospirales</taxon>
        <taxon>Lachnospiraceae</taxon>
        <taxon>Butyrivibrio</taxon>
    </lineage>
</organism>
<dbReference type="GO" id="GO:0006302">
    <property type="term" value="P:double-strand break repair"/>
    <property type="evidence" value="ECO:0007669"/>
    <property type="project" value="TreeGrafter"/>
</dbReference>
<dbReference type="Proteomes" id="UP000183047">
    <property type="component" value="Unassembled WGS sequence"/>
</dbReference>
<gene>
    <name evidence="4" type="primary">recO</name>
    <name evidence="6" type="ORF">SAMN02910451_00940</name>
</gene>
<protein>
    <recommendedName>
        <fullName evidence="4">DNA repair protein RecO</fullName>
    </recommendedName>
    <alternativeName>
        <fullName evidence="4">Recombination protein O</fullName>
    </alternativeName>
</protein>
<dbReference type="PANTHER" id="PTHR33991:SF1">
    <property type="entry name" value="DNA REPAIR PROTEIN RECO"/>
    <property type="match status" value="1"/>
</dbReference>
<dbReference type="STRING" id="185008.bhn_I1139"/>
<evidence type="ECO:0000256" key="4">
    <source>
        <dbReference type="HAMAP-Rule" id="MF_00201"/>
    </source>
</evidence>
<name>A0A1G5C2A7_9FIRM</name>
<dbReference type="Pfam" id="PF02565">
    <property type="entry name" value="RecO_C"/>
    <property type="match status" value="2"/>
</dbReference>
<dbReference type="SUPFAM" id="SSF57863">
    <property type="entry name" value="ArfGap/RecO-like zinc finger"/>
    <property type="match status" value="1"/>
</dbReference>
<dbReference type="Pfam" id="PF11967">
    <property type="entry name" value="RecO_N"/>
    <property type="match status" value="1"/>
</dbReference>
<comment type="function">
    <text evidence="4">Involved in DNA repair and RecF pathway recombination.</text>
</comment>
<dbReference type="InterPro" id="IPR037278">
    <property type="entry name" value="ARFGAP/RecO"/>
</dbReference>
<keyword evidence="2 4" id="KW-0233">DNA recombination</keyword>
<evidence type="ECO:0000313" key="7">
    <source>
        <dbReference type="Proteomes" id="UP000183047"/>
    </source>
</evidence>
<accession>A0A1G5C2A7</accession>
<keyword evidence="7" id="KW-1185">Reference proteome</keyword>
<dbReference type="HAMAP" id="MF_00201">
    <property type="entry name" value="RecO"/>
    <property type="match status" value="1"/>
</dbReference>
<evidence type="ECO:0000256" key="1">
    <source>
        <dbReference type="ARBA" id="ARBA00022763"/>
    </source>
</evidence>
<dbReference type="Gene3D" id="2.40.50.140">
    <property type="entry name" value="Nucleic acid-binding proteins"/>
    <property type="match status" value="1"/>
</dbReference>
<feature type="domain" description="DNA replication/recombination mediator RecO N-terminal" evidence="5">
    <location>
        <begin position="4"/>
        <end position="79"/>
    </location>
</feature>
<evidence type="ECO:0000256" key="3">
    <source>
        <dbReference type="ARBA" id="ARBA00023204"/>
    </source>
</evidence>
<dbReference type="PANTHER" id="PTHR33991">
    <property type="entry name" value="DNA REPAIR PROTEIN RECO"/>
    <property type="match status" value="1"/>
</dbReference>
<evidence type="ECO:0000313" key="6">
    <source>
        <dbReference type="EMBL" id="SCX96434.1"/>
    </source>
</evidence>
<sequence>MEELVNVKGMVIKHSPVGDYDWVATVFTADRGKITAFARNARKPGSKLAGSVEPFCFGTFKLFAGRNSYTIVEADIENYFEGFRQDLEGACYGTFFLEIASFYTRENNEDKELLNLLYISLKALLNEKIGNNLVRCIYEIKALCIEGEFPGIPGGRKFLDSTVYTVNYIATSPLKKLYSFDVSKEVLSELEDITAEYRKRSIDKPLKSLEMLESLYNVR</sequence>
<evidence type="ECO:0000259" key="5">
    <source>
        <dbReference type="Pfam" id="PF11967"/>
    </source>
</evidence>
<evidence type="ECO:0000256" key="2">
    <source>
        <dbReference type="ARBA" id="ARBA00023172"/>
    </source>
</evidence>
<keyword evidence="1 4" id="KW-0227">DNA damage</keyword>
<dbReference type="InterPro" id="IPR022572">
    <property type="entry name" value="DNA_rep/recomb_RecO_N"/>
</dbReference>
<dbReference type="NCBIfam" id="TIGR00613">
    <property type="entry name" value="reco"/>
    <property type="match status" value="1"/>
</dbReference>
<keyword evidence="3 4" id="KW-0234">DNA repair</keyword>
<dbReference type="InterPro" id="IPR012340">
    <property type="entry name" value="NA-bd_OB-fold"/>
</dbReference>
<dbReference type="AlphaFoldDB" id="A0A1G5C2A7"/>
<dbReference type="GO" id="GO:0006310">
    <property type="term" value="P:DNA recombination"/>
    <property type="evidence" value="ECO:0007669"/>
    <property type="project" value="UniProtKB-UniRule"/>
</dbReference>